<keyword evidence="4" id="KW-1185">Reference proteome</keyword>
<keyword evidence="1" id="KW-0732">Signal</keyword>
<dbReference type="InterPro" id="IPR014044">
    <property type="entry name" value="CAP_dom"/>
</dbReference>
<dbReference type="PANTHER" id="PTHR31157">
    <property type="entry name" value="SCP DOMAIN-CONTAINING PROTEIN"/>
    <property type="match status" value="1"/>
</dbReference>
<dbReference type="Gene3D" id="3.40.33.10">
    <property type="entry name" value="CAP"/>
    <property type="match status" value="1"/>
</dbReference>
<protein>
    <submittedName>
        <fullName evidence="3">Uncharacterized conserved protein YkwD, contains CAP (CSP/antigen 5/PR1) domain</fullName>
    </submittedName>
</protein>
<reference evidence="4" key="1">
    <citation type="submission" date="2016-11" db="EMBL/GenBank/DDBJ databases">
        <authorList>
            <person name="Varghese N."/>
            <person name="Submissions S."/>
        </authorList>
    </citation>
    <scope>NUCLEOTIDE SEQUENCE [LARGE SCALE GENOMIC DNA]</scope>
    <source>
        <strain evidence="4">DSM 22807</strain>
    </source>
</reference>
<evidence type="ECO:0000313" key="4">
    <source>
        <dbReference type="Proteomes" id="UP000184232"/>
    </source>
</evidence>
<evidence type="ECO:0000256" key="1">
    <source>
        <dbReference type="SAM" id="SignalP"/>
    </source>
</evidence>
<dbReference type="AlphaFoldDB" id="A0A1M6MHD9"/>
<dbReference type="PROSITE" id="PS51257">
    <property type="entry name" value="PROKAR_LIPOPROTEIN"/>
    <property type="match status" value="1"/>
</dbReference>
<evidence type="ECO:0000313" key="3">
    <source>
        <dbReference type="EMBL" id="SHJ82723.1"/>
    </source>
</evidence>
<dbReference type="CDD" id="cd05379">
    <property type="entry name" value="CAP_bacterial"/>
    <property type="match status" value="1"/>
</dbReference>
<sequence>MKKNCLILFALLLTSLSFTSCSSDSSEASTTNNTTTETAQNYNHTTTEVQLLDLINDYRVEQGLSPLQIIEHISYKSSEHNTYMIETNSVNHDGFDDRKTNLQHVLGAYKVGENVAYGFSTPQAALTAWINSDGHRANLEGDYSHFGLSISQDANGRFYYTNMFIKK</sequence>
<dbReference type="STRING" id="683124.SAMN05444337_2713"/>
<feature type="chain" id="PRO_5012884035" evidence="1">
    <location>
        <begin position="23"/>
        <end position="167"/>
    </location>
</feature>
<accession>A0A1M6MHD9</accession>
<dbReference type="RefSeq" id="WP_072786011.1">
    <property type="nucleotide sequence ID" value="NZ_CP045292.1"/>
</dbReference>
<proteinExistence type="predicted"/>
<dbReference type="Proteomes" id="UP000184232">
    <property type="component" value="Unassembled WGS sequence"/>
</dbReference>
<dbReference type="PANTHER" id="PTHR31157:SF1">
    <property type="entry name" value="SCP DOMAIN-CONTAINING PROTEIN"/>
    <property type="match status" value="1"/>
</dbReference>
<feature type="signal peptide" evidence="1">
    <location>
        <begin position="1"/>
        <end position="22"/>
    </location>
</feature>
<evidence type="ECO:0000259" key="2">
    <source>
        <dbReference type="Pfam" id="PF00188"/>
    </source>
</evidence>
<dbReference type="InterPro" id="IPR035940">
    <property type="entry name" value="CAP_sf"/>
</dbReference>
<organism evidence="3 4">
    <name type="scientific">Flavobacterium haoranii</name>
    <dbReference type="NCBI Taxonomy" id="683124"/>
    <lineage>
        <taxon>Bacteria</taxon>
        <taxon>Pseudomonadati</taxon>
        <taxon>Bacteroidota</taxon>
        <taxon>Flavobacteriia</taxon>
        <taxon>Flavobacteriales</taxon>
        <taxon>Flavobacteriaceae</taxon>
        <taxon>Flavobacterium</taxon>
    </lineage>
</organism>
<dbReference type="SUPFAM" id="SSF55797">
    <property type="entry name" value="PR-1-like"/>
    <property type="match status" value="1"/>
</dbReference>
<dbReference type="EMBL" id="FQZH01000007">
    <property type="protein sequence ID" value="SHJ82723.1"/>
    <property type="molecule type" value="Genomic_DNA"/>
</dbReference>
<name>A0A1M6MHD9_9FLAO</name>
<feature type="domain" description="SCP" evidence="2">
    <location>
        <begin position="52"/>
        <end position="161"/>
    </location>
</feature>
<dbReference type="OrthoDB" id="982527at2"/>
<gene>
    <name evidence="3" type="ORF">SAMN05444337_2713</name>
</gene>
<dbReference type="Pfam" id="PF00188">
    <property type="entry name" value="CAP"/>
    <property type="match status" value="1"/>
</dbReference>